<feature type="chain" id="PRO_5034678751" evidence="2">
    <location>
        <begin position="17"/>
        <end position="136"/>
    </location>
</feature>
<feature type="compositionally biased region" description="Polar residues" evidence="1">
    <location>
        <begin position="35"/>
        <end position="51"/>
    </location>
</feature>
<accession>A0A8H3TR23</accession>
<proteinExistence type="predicted"/>
<comment type="caution">
    <text evidence="3">The sequence shown here is derived from an EMBL/GenBank/DDBJ whole genome shotgun (WGS) entry which is preliminary data.</text>
</comment>
<sequence>MRTPSLIATTASLVAAATLSGTRTTASNVLPEGSAVSSWNDASTPETSTLETLDVEISDGGVNQNRSTSGPEDFGFREKQAHEKGLDSQMILQIMGLGMMVSGGVSVAAAATVKALNGQDAQDAGDLEQGKQDKQD</sequence>
<feature type="region of interest" description="Disordered" evidence="1">
    <location>
        <begin position="26"/>
        <end position="76"/>
    </location>
</feature>
<dbReference type="EMBL" id="BLZA01000016">
    <property type="protein sequence ID" value="GHJ85861.1"/>
    <property type="molecule type" value="Genomic_DNA"/>
</dbReference>
<reference evidence="3" key="1">
    <citation type="submission" date="2020-07" db="EMBL/GenBank/DDBJ databases">
        <title>Draft Genome Sequence of a Deep-Sea Yeast, Naganishia (Cryptococcus) liquefaciens strain N6.</title>
        <authorList>
            <person name="Han Y.W."/>
            <person name="Kajitani R."/>
            <person name="Morimoto H."/>
            <person name="Parhat M."/>
            <person name="Tsubouchi H."/>
            <person name="Bakenova O."/>
            <person name="Ogata M."/>
            <person name="Argunhan B."/>
            <person name="Aoki R."/>
            <person name="Kajiwara S."/>
            <person name="Itoh T."/>
            <person name="Iwasaki H."/>
        </authorList>
    </citation>
    <scope>NUCLEOTIDE SEQUENCE</scope>
    <source>
        <strain evidence="3">N6</strain>
    </source>
</reference>
<evidence type="ECO:0000313" key="4">
    <source>
        <dbReference type="Proteomes" id="UP000620104"/>
    </source>
</evidence>
<feature type="compositionally biased region" description="Polar residues" evidence="1">
    <location>
        <begin position="61"/>
        <end position="70"/>
    </location>
</feature>
<feature type="signal peptide" evidence="2">
    <location>
        <begin position="1"/>
        <end position="16"/>
    </location>
</feature>
<keyword evidence="4" id="KW-1185">Reference proteome</keyword>
<gene>
    <name evidence="3" type="ORF">NliqN6_2263</name>
</gene>
<evidence type="ECO:0000256" key="1">
    <source>
        <dbReference type="SAM" id="MobiDB-lite"/>
    </source>
</evidence>
<dbReference type="Proteomes" id="UP000620104">
    <property type="component" value="Unassembled WGS sequence"/>
</dbReference>
<protein>
    <submittedName>
        <fullName evidence="3">Uncharacterized protein</fullName>
    </submittedName>
</protein>
<organism evidence="3 4">
    <name type="scientific">Naganishia liquefaciens</name>
    <dbReference type="NCBI Taxonomy" id="104408"/>
    <lineage>
        <taxon>Eukaryota</taxon>
        <taxon>Fungi</taxon>
        <taxon>Dikarya</taxon>
        <taxon>Basidiomycota</taxon>
        <taxon>Agaricomycotina</taxon>
        <taxon>Tremellomycetes</taxon>
        <taxon>Filobasidiales</taxon>
        <taxon>Filobasidiaceae</taxon>
        <taxon>Naganishia</taxon>
    </lineage>
</organism>
<evidence type="ECO:0000256" key="2">
    <source>
        <dbReference type="SAM" id="SignalP"/>
    </source>
</evidence>
<evidence type="ECO:0000313" key="3">
    <source>
        <dbReference type="EMBL" id="GHJ85861.1"/>
    </source>
</evidence>
<dbReference type="AlphaFoldDB" id="A0A8H3TR23"/>
<name>A0A8H3TR23_9TREE</name>
<keyword evidence="2" id="KW-0732">Signal</keyword>